<organism evidence="1">
    <name type="scientific">marine sediment metagenome</name>
    <dbReference type="NCBI Taxonomy" id="412755"/>
    <lineage>
        <taxon>unclassified sequences</taxon>
        <taxon>metagenomes</taxon>
        <taxon>ecological metagenomes</taxon>
    </lineage>
</organism>
<sequence>IDTFEILPISCKTGYGIVPAFTKIYYKLTGKQLHNAVTPKALTVFDRGGVPLTSSSNQDILHGGLFAAITQYAKESFNSELNQIRLEGNIIIFKRTDHLMGSIVLREEDSDNVKEAEIGLSELLSHLEHMCPELEQEQLDAEKIEYLVQQYSSNLMS</sequence>
<protein>
    <recommendedName>
        <fullName evidence="2">Roadblock/LAMTOR2 domain-containing protein</fullName>
    </recommendedName>
</protein>
<dbReference type="EMBL" id="BARU01029808">
    <property type="protein sequence ID" value="GAH71238.1"/>
    <property type="molecule type" value="Genomic_DNA"/>
</dbReference>
<comment type="caution">
    <text evidence="1">The sequence shown here is derived from an EMBL/GenBank/DDBJ whole genome shotgun (WGS) entry which is preliminary data.</text>
</comment>
<evidence type="ECO:0008006" key="2">
    <source>
        <dbReference type="Google" id="ProtNLM"/>
    </source>
</evidence>
<reference evidence="1" key="1">
    <citation type="journal article" date="2014" name="Front. Microbiol.">
        <title>High frequency of phylogenetically diverse reductive dehalogenase-homologous genes in deep subseafloor sedimentary metagenomes.</title>
        <authorList>
            <person name="Kawai M."/>
            <person name="Futagami T."/>
            <person name="Toyoda A."/>
            <person name="Takaki Y."/>
            <person name="Nishi S."/>
            <person name="Hori S."/>
            <person name="Arai W."/>
            <person name="Tsubouchi T."/>
            <person name="Morono Y."/>
            <person name="Uchiyama I."/>
            <person name="Ito T."/>
            <person name="Fujiyama A."/>
            <person name="Inagaki F."/>
            <person name="Takami H."/>
        </authorList>
    </citation>
    <scope>NUCLEOTIDE SEQUENCE</scope>
    <source>
        <strain evidence="1">Expedition CK06-06</strain>
    </source>
</reference>
<accession>X1JN66</accession>
<dbReference type="AlphaFoldDB" id="X1JN66"/>
<gene>
    <name evidence="1" type="ORF">S03H2_47375</name>
</gene>
<name>X1JN66_9ZZZZ</name>
<evidence type="ECO:0000313" key="1">
    <source>
        <dbReference type="EMBL" id="GAH71238.1"/>
    </source>
</evidence>
<proteinExistence type="predicted"/>
<feature type="non-terminal residue" evidence="1">
    <location>
        <position position="1"/>
    </location>
</feature>